<sequence>MGCSTSGLRNEDVVRRCRERRNLMYTTIRSLHNLASAHAAYLSSLRHTATSLTVFASGEPLIVSDLTPPIFIQYPVSPSTQEPVGLENEVDGRSVQQKKDVEVRMVVRHRNLAEIAAAIADCFVKASVAGEAVLELLENGPEEKKVVHFSNGNLKVLSSQSRSRKLRDMRRRLETTGIQGSVEQRSHSYTLEKLLAWERKLYKEIKTRERLRIKHDKMLSTLQRQENRGNNESTVTRTRASIIKLQDLLTVAREAVSATAASIIQARDNDLAPQLLELCQGNLKMWQKMNHLHNAQNLIIQQVNGIVIHSEEETTKLHHAATGELEAALWKWQMTFLHLMNCQRDYIYCVHSWLNRTLHEFSNNPSPAAVKLAQLCNEWMQAADRAPDKAVSLAIKHFINSIHVIFTKQAEEMKVKRCANRYKNKLESRSKSLRKMEKRYYNSYQHADAPIKRDFRDYRDREDYERQVLDETRDREALKRKKAEIAQWLRKVEKENKRHLKAVEATRLITLKGVKGRLPGVFQAMAGFSGLFVGILEDVYRSAESYNSENVQ</sequence>
<accession>A0A9Q0HY27</accession>
<evidence type="ECO:0000256" key="1">
    <source>
        <dbReference type="SAM" id="Coils"/>
    </source>
</evidence>
<evidence type="ECO:0000259" key="3">
    <source>
        <dbReference type="Pfam" id="PF04783"/>
    </source>
</evidence>
<dbReference type="AlphaFoldDB" id="A0A9Q0HY27"/>
<dbReference type="InterPro" id="IPR006867">
    <property type="entry name" value="DUF632"/>
</dbReference>
<evidence type="ECO:0000259" key="2">
    <source>
        <dbReference type="Pfam" id="PF04782"/>
    </source>
</evidence>
<dbReference type="OrthoDB" id="645218at2759"/>
<evidence type="ECO:0000313" key="5">
    <source>
        <dbReference type="Proteomes" id="UP001151287"/>
    </source>
</evidence>
<gene>
    <name evidence="4" type="ORF">LUZ63_002723</name>
</gene>
<dbReference type="EMBL" id="JAMQYH010000001">
    <property type="protein sequence ID" value="KAJ1702944.1"/>
    <property type="molecule type" value="Genomic_DNA"/>
</dbReference>
<dbReference type="Pfam" id="PF04782">
    <property type="entry name" value="DUF632"/>
    <property type="match status" value="1"/>
</dbReference>
<dbReference type="Pfam" id="PF04783">
    <property type="entry name" value="DUF630"/>
    <property type="match status" value="1"/>
</dbReference>
<feature type="domain" description="DUF630" evidence="3">
    <location>
        <begin position="1"/>
        <end position="59"/>
    </location>
</feature>
<keyword evidence="5" id="KW-1185">Reference proteome</keyword>
<comment type="caution">
    <text evidence="4">The sequence shown here is derived from an EMBL/GenBank/DDBJ whole genome shotgun (WGS) entry which is preliminary data.</text>
</comment>
<reference evidence="4" key="1">
    <citation type="journal article" date="2022" name="Cell">
        <title>Repeat-based holocentromeres influence genome architecture and karyotype evolution.</title>
        <authorList>
            <person name="Hofstatter P.G."/>
            <person name="Thangavel G."/>
            <person name="Lux T."/>
            <person name="Neumann P."/>
            <person name="Vondrak T."/>
            <person name="Novak P."/>
            <person name="Zhang M."/>
            <person name="Costa L."/>
            <person name="Castellani M."/>
            <person name="Scott A."/>
            <person name="Toegelov H."/>
            <person name="Fuchs J."/>
            <person name="Mata-Sucre Y."/>
            <person name="Dias Y."/>
            <person name="Vanzela A.L.L."/>
            <person name="Huettel B."/>
            <person name="Almeida C.C.S."/>
            <person name="Simkova H."/>
            <person name="Souza G."/>
            <person name="Pedrosa-Harand A."/>
            <person name="Macas J."/>
            <person name="Mayer K.F.X."/>
            <person name="Houben A."/>
            <person name="Marques A."/>
        </authorList>
    </citation>
    <scope>NUCLEOTIDE SEQUENCE</scope>
    <source>
        <strain evidence="4">RhyBre1mFocal</strain>
    </source>
</reference>
<protein>
    <submittedName>
        <fullName evidence="4">Uncharacterized protein</fullName>
    </submittedName>
</protein>
<feature type="coiled-coil region" evidence="1">
    <location>
        <begin position="419"/>
        <end position="498"/>
    </location>
</feature>
<proteinExistence type="predicted"/>
<dbReference type="PANTHER" id="PTHR21450">
    <property type="entry name" value="PROTEIN ALTERED PHOSPHATE STARVATION RESPONSE 1"/>
    <property type="match status" value="1"/>
</dbReference>
<keyword evidence="1" id="KW-0175">Coiled coil</keyword>
<dbReference type="PANTHER" id="PTHR21450:SF11">
    <property type="entry name" value="OS02G0654600 PROTEIN"/>
    <property type="match status" value="1"/>
</dbReference>
<dbReference type="InterPro" id="IPR006868">
    <property type="entry name" value="DUF630"/>
</dbReference>
<dbReference type="Proteomes" id="UP001151287">
    <property type="component" value="Unassembled WGS sequence"/>
</dbReference>
<feature type="domain" description="DUF632" evidence="2">
    <location>
        <begin position="112"/>
        <end position="403"/>
    </location>
</feature>
<evidence type="ECO:0000313" key="4">
    <source>
        <dbReference type="EMBL" id="KAJ1702944.1"/>
    </source>
</evidence>
<organism evidence="4 5">
    <name type="scientific">Rhynchospora breviuscula</name>
    <dbReference type="NCBI Taxonomy" id="2022672"/>
    <lineage>
        <taxon>Eukaryota</taxon>
        <taxon>Viridiplantae</taxon>
        <taxon>Streptophyta</taxon>
        <taxon>Embryophyta</taxon>
        <taxon>Tracheophyta</taxon>
        <taxon>Spermatophyta</taxon>
        <taxon>Magnoliopsida</taxon>
        <taxon>Liliopsida</taxon>
        <taxon>Poales</taxon>
        <taxon>Cyperaceae</taxon>
        <taxon>Cyperoideae</taxon>
        <taxon>Rhynchosporeae</taxon>
        <taxon>Rhynchospora</taxon>
    </lineage>
</organism>
<name>A0A9Q0HY27_9POAL</name>